<name>A0A0D8J4A0_9FIRM</name>
<feature type="signal peptide" evidence="5">
    <location>
        <begin position="1"/>
        <end position="22"/>
    </location>
</feature>
<dbReference type="PANTHER" id="PTHR35936">
    <property type="entry name" value="MEMBRANE-BOUND LYTIC MUREIN TRANSGLYCOSYLASE F"/>
    <property type="match status" value="1"/>
</dbReference>
<accession>A0A0D8J4A0</accession>
<dbReference type="PANTHER" id="PTHR35936:SF34">
    <property type="entry name" value="ABC TRANSPORTER EXTRACELLULAR-BINDING PROTEIN YCKB-RELATED"/>
    <property type="match status" value="1"/>
</dbReference>
<comment type="subcellular location">
    <subcellularLocation>
        <location evidence="1">Cell envelope</location>
    </subcellularLocation>
</comment>
<dbReference type="Gene3D" id="3.40.190.10">
    <property type="entry name" value="Periplasmic binding protein-like II"/>
    <property type="match status" value="2"/>
</dbReference>
<dbReference type="PROSITE" id="PS51257">
    <property type="entry name" value="PROKAR_LIPOPROTEIN"/>
    <property type="match status" value="1"/>
</dbReference>
<keyword evidence="3 5" id="KW-0732">Signal</keyword>
<evidence type="ECO:0000259" key="6">
    <source>
        <dbReference type="SMART" id="SM00062"/>
    </source>
</evidence>
<evidence type="ECO:0000313" key="7">
    <source>
        <dbReference type="EMBL" id="KJF41351.1"/>
    </source>
</evidence>
<dbReference type="RefSeq" id="WP_050004186.1">
    <property type="nucleotide sequence ID" value="NZ_CAUBPW010000004.1"/>
</dbReference>
<gene>
    <name evidence="7" type="ORF">TQ39_00575</name>
</gene>
<sequence length="292" mass="30462">MKKIFGLILSAAVLGTVLTACGGSGAGVSSSGAAGASEPASVSGSAVNSSVYGTTLADIQAKGELVIGLDDTFAPMGFRDESGNLVGFDIDLATAVCEELGVKATFQPIDWDAKEMELSSGNIDCIWNGMSITPEREEAMSLSQAYLNNKIVIMTKEGVTVSAKEDLANYNIGIQAGSAALEAVTNDAVYASIQDKITEYPTYDEVILDVQAGRLDCMIIDEVYGGYKNAKLGSIFAVSEVDFGDDLYAIGFRKGDAELTQAVNDAINALIESGKAAEISEAWFGADIVVKG</sequence>
<dbReference type="PATRIC" id="fig|1550024.3.peg.128"/>
<protein>
    <submittedName>
        <fullName evidence="7">Amino acid ABC transporter substrate-binding protein</fullName>
    </submittedName>
</protein>
<dbReference type="GO" id="GO:0030313">
    <property type="term" value="C:cell envelope"/>
    <property type="evidence" value="ECO:0007669"/>
    <property type="project" value="UniProtKB-SubCell"/>
</dbReference>
<dbReference type="EMBL" id="JXXK01000001">
    <property type="protein sequence ID" value="KJF41351.1"/>
    <property type="molecule type" value="Genomic_DNA"/>
</dbReference>
<dbReference type="Pfam" id="PF00497">
    <property type="entry name" value="SBP_bac_3"/>
    <property type="match status" value="1"/>
</dbReference>
<evidence type="ECO:0000256" key="3">
    <source>
        <dbReference type="ARBA" id="ARBA00022729"/>
    </source>
</evidence>
<reference evidence="7" key="1">
    <citation type="submission" date="2015-02" db="EMBL/GenBank/DDBJ databases">
        <title>A novel member of the family Ruminococcaceae isolated from human feces.</title>
        <authorList>
            <person name="Shkoporov A.N."/>
            <person name="Chaplin A.V."/>
            <person name="Motuzova O.V."/>
            <person name="Kafarskaia L.I."/>
            <person name="Khokhlova E.V."/>
            <person name="Efimov B.A."/>
        </authorList>
    </citation>
    <scope>NUCLEOTIDE SEQUENCE [LARGE SCALE GENOMIC DNA]</scope>
    <source>
        <strain evidence="7">585-1</strain>
    </source>
</reference>
<dbReference type="AlphaFoldDB" id="A0A0D8J4A0"/>
<dbReference type="InterPro" id="IPR001638">
    <property type="entry name" value="Solute-binding_3/MltF_N"/>
</dbReference>
<proteinExistence type="inferred from homology"/>
<evidence type="ECO:0000313" key="8">
    <source>
        <dbReference type="Proteomes" id="UP000032483"/>
    </source>
</evidence>
<dbReference type="InterPro" id="IPR018313">
    <property type="entry name" value="SBP_3_CS"/>
</dbReference>
<dbReference type="CDD" id="cd00996">
    <property type="entry name" value="PBP2_AatB_like"/>
    <property type="match status" value="1"/>
</dbReference>
<evidence type="ECO:0000256" key="4">
    <source>
        <dbReference type="RuleBase" id="RU003744"/>
    </source>
</evidence>
<dbReference type="Proteomes" id="UP000032483">
    <property type="component" value="Unassembled WGS sequence"/>
</dbReference>
<dbReference type="GeneID" id="42855130"/>
<evidence type="ECO:0000256" key="1">
    <source>
        <dbReference type="ARBA" id="ARBA00004196"/>
    </source>
</evidence>
<comment type="caution">
    <text evidence="7">The sequence shown here is derived from an EMBL/GenBank/DDBJ whole genome shotgun (WGS) entry which is preliminary data.</text>
</comment>
<keyword evidence="8" id="KW-1185">Reference proteome</keyword>
<evidence type="ECO:0000256" key="5">
    <source>
        <dbReference type="SAM" id="SignalP"/>
    </source>
</evidence>
<organism evidence="7 8">
    <name type="scientific">Ruthenibacterium lactatiformans</name>
    <dbReference type="NCBI Taxonomy" id="1550024"/>
    <lineage>
        <taxon>Bacteria</taxon>
        <taxon>Bacillati</taxon>
        <taxon>Bacillota</taxon>
        <taxon>Clostridia</taxon>
        <taxon>Eubacteriales</taxon>
        <taxon>Oscillospiraceae</taxon>
        <taxon>Ruthenibacterium</taxon>
    </lineage>
</organism>
<feature type="domain" description="Solute-binding protein family 3/N-terminal" evidence="6">
    <location>
        <begin position="64"/>
        <end position="287"/>
    </location>
</feature>
<evidence type="ECO:0000256" key="2">
    <source>
        <dbReference type="ARBA" id="ARBA00010333"/>
    </source>
</evidence>
<dbReference type="SUPFAM" id="SSF53850">
    <property type="entry name" value="Periplasmic binding protein-like II"/>
    <property type="match status" value="1"/>
</dbReference>
<comment type="similarity">
    <text evidence="2 4">Belongs to the bacterial solute-binding protein 3 family.</text>
</comment>
<dbReference type="SMART" id="SM00062">
    <property type="entry name" value="PBPb"/>
    <property type="match status" value="1"/>
</dbReference>
<dbReference type="PROSITE" id="PS01039">
    <property type="entry name" value="SBP_BACTERIAL_3"/>
    <property type="match status" value="1"/>
</dbReference>
<feature type="chain" id="PRO_5039475045" evidence="5">
    <location>
        <begin position="23"/>
        <end position="292"/>
    </location>
</feature>